<dbReference type="EMBL" id="SRLO01008368">
    <property type="protein sequence ID" value="TNN27392.1"/>
    <property type="molecule type" value="Genomic_DNA"/>
</dbReference>
<comment type="caution">
    <text evidence="2">The sequence shown here is derived from an EMBL/GenBank/DDBJ whole genome shotgun (WGS) entry which is preliminary data.</text>
</comment>
<dbReference type="Proteomes" id="UP000314294">
    <property type="component" value="Unassembled WGS sequence"/>
</dbReference>
<name>A0A4Z2EGE8_9TELE</name>
<protein>
    <submittedName>
        <fullName evidence="2">Uncharacterized protein</fullName>
    </submittedName>
</protein>
<organism evidence="2 3">
    <name type="scientific">Liparis tanakae</name>
    <name type="common">Tanaka's snailfish</name>
    <dbReference type="NCBI Taxonomy" id="230148"/>
    <lineage>
        <taxon>Eukaryota</taxon>
        <taxon>Metazoa</taxon>
        <taxon>Chordata</taxon>
        <taxon>Craniata</taxon>
        <taxon>Vertebrata</taxon>
        <taxon>Euteleostomi</taxon>
        <taxon>Actinopterygii</taxon>
        <taxon>Neopterygii</taxon>
        <taxon>Teleostei</taxon>
        <taxon>Neoteleostei</taxon>
        <taxon>Acanthomorphata</taxon>
        <taxon>Eupercaria</taxon>
        <taxon>Perciformes</taxon>
        <taxon>Cottioidei</taxon>
        <taxon>Cottales</taxon>
        <taxon>Liparidae</taxon>
        <taxon>Liparis</taxon>
    </lineage>
</organism>
<keyword evidence="3" id="KW-1185">Reference proteome</keyword>
<evidence type="ECO:0000313" key="2">
    <source>
        <dbReference type="EMBL" id="TNN27392.1"/>
    </source>
</evidence>
<gene>
    <name evidence="2" type="ORF">EYF80_062464</name>
</gene>
<feature type="compositionally biased region" description="Basic and acidic residues" evidence="1">
    <location>
        <begin position="35"/>
        <end position="44"/>
    </location>
</feature>
<dbReference type="AlphaFoldDB" id="A0A4Z2EGE8"/>
<accession>A0A4Z2EGE8</accession>
<evidence type="ECO:0000313" key="3">
    <source>
        <dbReference type="Proteomes" id="UP000314294"/>
    </source>
</evidence>
<sequence>MEPHCVSPYRSSGGESGGRGHASSETAGGQMAGDGGDRERREAEGGGGYEFCTADKLEAVFYLTFNRHRWTNNNLI</sequence>
<evidence type="ECO:0000256" key="1">
    <source>
        <dbReference type="SAM" id="MobiDB-lite"/>
    </source>
</evidence>
<proteinExistence type="predicted"/>
<feature type="region of interest" description="Disordered" evidence="1">
    <location>
        <begin position="1"/>
        <end position="49"/>
    </location>
</feature>
<reference evidence="2 3" key="1">
    <citation type="submission" date="2019-03" db="EMBL/GenBank/DDBJ databases">
        <title>First draft genome of Liparis tanakae, snailfish: a comprehensive survey of snailfish specific genes.</title>
        <authorList>
            <person name="Kim W."/>
            <person name="Song I."/>
            <person name="Jeong J.-H."/>
            <person name="Kim D."/>
            <person name="Kim S."/>
            <person name="Ryu S."/>
            <person name="Song J.Y."/>
            <person name="Lee S.K."/>
        </authorList>
    </citation>
    <scope>NUCLEOTIDE SEQUENCE [LARGE SCALE GENOMIC DNA]</scope>
    <source>
        <tissue evidence="2">Muscle</tissue>
    </source>
</reference>